<dbReference type="InterPro" id="IPR029052">
    <property type="entry name" value="Metallo-depent_PP-like"/>
</dbReference>
<dbReference type="PANTHER" id="PTHR46546">
    <property type="entry name" value="SHEWANELLA-LIKE PROTEIN PHOSPHATASE 1"/>
    <property type="match status" value="1"/>
</dbReference>
<dbReference type="AlphaFoldDB" id="A0A9W7CH72"/>
<evidence type="ECO:0000313" key="3">
    <source>
        <dbReference type="EMBL" id="GMI04531.1"/>
    </source>
</evidence>
<dbReference type="Proteomes" id="UP001165122">
    <property type="component" value="Unassembled WGS sequence"/>
</dbReference>
<dbReference type="Gene3D" id="3.60.21.10">
    <property type="match status" value="1"/>
</dbReference>
<organism evidence="3 4">
    <name type="scientific">Triparma laevis f. longispina</name>
    <dbReference type="NCBI Taxonomy" id="1714387"/>
    <lineage>
        <taxon>Eukaryota</taxon>
        <taxon>Sar</taxon>
        <taxon>Stramenopiles</taxon>
        <taxon>Ochrophyta</taxon>
        <taxon>Bolidophyceae</taxon>
        <taxon>Parmales</taxon>
        <taxon>Triparmaceae</taxon>
        <taxon>Triparma</taxon>
    </lineage>
</organism>
<dbReference type="EMBL" id="BRXW01000074">
    <property type="protein sequence ID" value="GMI04531.1"/>
    <property type="molecule type" value="Genomic_DNA"/>
</dbReference>
<reference evidence="4" key="1">
    <citation type="journal article" date="2023" name="Commun. Biol.">
        <title>Genome analysis of Parmales, the sister group of diatoms, reveals the evolutionary specialization of diatoms from phago-mixotrophs to photoautotrophs.</title>
        <authorList>
            <person name="Ban H."/>
            <person name="Sato S."/>
            <person name="Yoshikawa S."/>
            <person name="Yamada K."/>
            <person name="Nakamura Y."/>
            <person name="Ichinomiya M."/>
            <person name="Sato N."/>
            <person name="Blanc-Mathieu R."/>
            <person name="Endo H."/>
            <person name="Kuwata A."/>
            <person name="Ogata H."/>
        </authorList>
    </citation>
    <scope>NUCLEOTIDE SEQUENCE [LARGE SCALE GENOMIC DNA]</scope>
    <source>
        <strain evidence="4">NIES 3700</strain>
    </source>
</reference>
<evidence type="ECO:0000256" key="1">
    <source>
        <dbReference type="SAM" id="MobiDB-lite"/>
    </source>
</evidence>
<name>A0A9W7CH72_9STRA</name>
<gene>
    <name evidence="3" type="ORF">TrLO_g15477</name>
</gene>
<dbReference type="PANTHER" id="PTHR46546:SF4">
    <property type="entry name" value="SHEWANELLA-LIKE PROTEIN PHOSPHATASE 1"/>
    <property type="match status" value="1"/>
</dbReference>
<evidence type="ECO:0000313" key="4">
    <source>
        <dbReference type="Proteomes" id="UP001165122"/>
    </source>
</evidence>
<accession>A0A9W7CH72</accession>
<dbReference type="Pfam" id="PF00149">
    <property type="entry name" value="Metallophos"/>
    <property type="match status" value="1"/>
</dbReference>
<dbReference type="GO" id="GO:0016787">
    <property type="term" value="F:hydrolase activity"/>
    <property type="evidence" value="ECO:0007669"/>
    <property type="project" value="InterPro"/>
</dbReference>
<comment type="caution">
    <text evidence="3">The sequence shown here is derived from an EMBL/GenBank/DDBJ whole genome shotgun (WGS) entry which is preliminary data.</text>
</comment>
<feature type="region of interest" description="Disordered" evidence="1">
    <location>
        <begin position="344"/>
        <end position="377"/>
    </location>
</feature>
<feature type="compositionally biased region" description="Basic and acidic residues" evidence="1">
    <location>
        <begin position="458"/>
        <end position="479"/>
    </location>
</feature>
<dbReference type="InterPro" id="IPR004843">
    <property type="entry name" value="Calcineurin-like_PHP"/>
</dbReference>
<feature type="region of interest" description="Disordered" evidence="1">
    <location>
        <begin position="454"/>
        <end position="479"/>
    </location>
</feature>
<dbReference type="SUPFAM" id="SSF56300">
    <property type="entry name" value="Metallo-dependent phosphatases"/>
    <property type="match status" value="1"/>
</dbReference>
<dbReference type="OrthoDB" id="5976022at2759"/>
<proteinExistence type="predicted"/>
<evidence type="ECO:0000259" key="2">
    <source>
        <dbReference type="Pfam" id="PF00149"/>
    </source>
</evidence>
<sequence length="479" mass="51512">MLGLGRHVAGFTVGRGGGILGRGGRNYGWGKRAFSVGCGGGVSLGQLLCADAECVQLEDSTRFYYVGTAHRLQTSTHTHLRGLSTSSAFSYTFPTPTSPPSSLSHIPLTPNQKVYAIGDVHGSLKKLLHALTVAKLVKIPEGKEDEIVLKDVEWIGGDSLLVQCGDVLDRGSFECACFHLLAVLSRKAAEEGGGVVLCLGNHEVLNTLGLFNYADKGGNEEFERIFGDFFDAQSGSESWRLNYAGNQPARWRACEPGGAFSSFGFLNNFVLATQIGRSVFVHGGLTKEHLEEYGGIEGMNEKARRWFEEEVYRPEVGEEEKVGGEVKDIVACAQNRARAIQSSMPEFLGGGSPDTPSPVWMRDYSSPADSKPGNDSANKLLQNALDTIGGEAARMVVGHTPQSRINSACGGKVWRIDVGMSEGVMNNMPEMLEIVHGEVEDTVTVISTREGRVAAGDRTMESQGGEKGEKGDSDIFLRG</sequence>
<keyword evidence="4" id="KW-1185">Reference proteome</keyword>
<protein>
    <recommendedName>
        <fullName evidence="2">Calcineurin-like phosphoesterase domain-containing protein</fullName>
    </recommendedName>
</protein>
<feature type="domain" description="Calcineurin-like phosphoesterase" evidence="2">
    <location>
        <begin position="113"/>
        <end position="309"/>
    </location>
</feature>